<dbReference type="InterPro" id="IPR036397">
    <property type="entry name" value="RNaseH_sf"/>
</dbReference>
<gene>
    <name evidence="3" type="ORF">CSPHI_05915</name>
</gene>
<dbReference type="Gene3D" id="1.10.150.80">
    <property type="entry name" value="HRDC domain"/>
    <property type="match status" value="2"/>
</dbReference>
<dbReference type="Proteomes" id="UP000185469">
    <property type="component" value="Chromosome"/>
</dbReference>
<dbReference type="PANTHER" id="PTHR47649:SF1">
    <property type="entry name" value="RIBONUCLEASE D"/>
    <property type="match status" value="1"/>
</dbReference>
<dbReference type="InterPro" id="IPR002562">
    <property type="entry name" value="3'-5'_exonuclease_dom"/>
</dbReference>
<reference evidence="3 4" key="1">
    <citation type="submission" date="2014-08" db="EMBL/GenBank/DDBJ databases">
        <title>Complete genome sequence of Corynebacterium sphenisci CECT 5990(T) (=DSM 44792(T)), isolated from healthy wild penguins.</title>
        <authorList>
            <person name="Ruckert C."/>
            <person name="Albersmeier A."/>
            <person name="Winkler A."/>
            <person name="Kalinowski J."/>
        </authorList>
    </citation>
    <scope>NUCLEOTIDE SEQUENCE [LARGE SCALE GENOMIC DNA]</scope>
    <source>
        <strain evidence="3 4">DSM 44792</strain>
    </source>
</reference>
<evidence type="ECO:0000313" key="4">
    <source>
        <dbReference type="Proteomes" id="UP000185469"/>
    </source>
</evidence>
<keyword evidence="4" id="KW-1185">Reference proteome</keyword>
<evidence type="ECO:0000259" key="2">
    <source>
        <dbReference type="PROSITE" id="PS50967"/>
    </source>
</evidence>
<dbReference type="Pfam" id="PF01612">
    <property type="entry name" value="DNA_pol_A_exo1"/>
    <property type="match status" value="1"/>
</dbReference>
<dbReference type="InterPro" id="IPR041605">
    <property type="entry name" value="Exo_C"/>
</dbReference>
<dbReference type="SUPFAM" id="SSF53098">
    <property type="entry name" value="Ribonuclease H-like"/>
    <property type="match status" value="1"/>
</dbReference>
<dbReference type="OrthoDB" id="144122at2"/>
<dbReference type="InterPro" id="IPR012337">
    <property type="entry name" value="RNaseH-like_sf"/>
</dbReference>
<dbReference type="RefSeq" id="WP_075691900.1">
    <property type="nucleotide sequence ID" value="NZ_CP009248.1"/>
</dbReference>
<dbReference type="KEGG" id="csph:CSPHI_05915"/>
<dbReference type="InterPro" id="IPR010997">
    <property type="entry name" value="HRDC-like_sf"/>
</dbReference>
<dbReference type="InterPro" id="IPR002121">
    <property type="entry name" value="HRDC_dom"/>
</dbReference>
<dbReference type="GO" id="GO:0003676">
    <property type="term" value="F:nucleic acid binding"/>
    <property type="evidence" value="ECO:0007669"/>
    <property type="project" value="InterPro"/>
</dbReference>
<dbReference type="CDD" id="cd06142">
    <property type="entry name" value="RNaseD_exo"/>
    <property type="match status" value="1"/>
</dbReference>
<dbReference type="PROSITE" id="PS50967">
    <property type="entry name" value="HRDC"/>
    <property type="match status" value="1"/>
</dbReference>
<dbReference type="SMART" id="SM00474">
    <property type="entry name" value="35EXOc"/>
    <property type="match status" value="1"/>
</dbReference>
<organism evidence="3 4">
    <name type="scientific">Corynebacterium sphenisci DSM 44792</name>
    <dbReference type="NCBI Taxonomy" id="1437874"/>
    <lineage>
        <taxon>Bacteria</taxon>
        <taxon>Bacillati</taxon>
        <taxon>Actinomycetota</taxon>
        <taxon>Actinomycetes</taxon>
        <taxon>Mycobacteriales</taxon>
        <taxon>Corynebacteriaceae</taxon>
        <taxon>Corynebacterium</taxon>
    </lineage>
</organism>
<dbReference type="Pfam" id="PF18305">
    <property type="entry name" value="DNA_pol_A_exoN"/>
    <property type="match status" value="1"/>
</dbReference>
<evidence type="ECO:0000313" key="3">
    <source>
        <dbReference type="EMBL" id="APT90655.1"/>
    </source>
</evidence>
<sequence>MSTMLLRPEGGTPPVLATPEEVAGAAAALAAGRGPAAIDTERASAHVYDDRALLIQVKREGAGTFLVDPETHPGAVGALRPVLNRVPWIVHAAVSDLPCLAELGLAPPALFDTEIAGRLLGLPKVNLAALTEEFLGVSLAKGHGREDWSTRPLPEDWLDYAALDVELLAPLAEALGDALAELDRTDWLLDETAALLAEHPPAAEPRPGGPGHLAEAPDPGAWRRLKGISALRRPEQLAVARALWLERDRIARAEDRCPALVLPHPVIVDVAKALPADEAELGRVRGFPRRRAGAARRWQQVVDAARDTPRAQWPQPPRRTRGRPRHRDWPERFPGPAAALTALEAAVAEAAEGFGLDPATLVRGKLLRELAWLLGGGDGEAARPRDIAAVRAVLAAGGARPWQVDVVGDLAAAAVLLPAREPLPGA</sequence>
<dbReference type="Gene3D" id="3.30.420.10">
    <property type="entry name" value="Ribonuclease H-like superfamily/Ribonuclease H"/>
    <property type="match status" value="1"/>
</dbReference>
<dbReference type="InterPro" id="IPR044876">
    <property type="entry name" value="HRDC_dom_sf"/>
</dbReference>
<dbReference type="SMART" id="SM00341">
    <property type="entry name" value="HRDC"/>
    <property type="match status" value="1"/>
</dbReference>
<name>A0A1L7CXR5_9CORY</name>
<proteinExistence type="predicted"/>
<dbReference type="Pfam" id="PF00570">
    <property type="entry name" value="HRDC"/>
    <property type="match status" value="1"/>
</dbReference>
<feature type="region of interest" description="Disordered" evidence="1">
    <location>
        <begin position="304"/>
        <end position="331"/>
    </location>
</feature>
<evidence type="ECO:0000256" key="1">
    <source>
        <dbReference type="SAM" id="MobiDB-lite"/>
    </source>
</evidence>
<dbReference type="GO" id="GO:0000166">
    <property type="term" value="F:nucleotide binding"/>
    <property type="evidence" value="ECO:0007669"/>
    <property type="project" value="InterPro"/>
</dbReference>
<dbReference type="PANTHER" id="PTHR47649">
    <property type="entry name" value="RIBONUCLEASE D"/>
    <property type="match status" value="1"/>
</dbReference>
<feature type="domain" description="HRDC" evidence="2">
    <location>
        <begin position="233"/>
        <end position="312"/>
    </location>
</feature>
<dbReference type="EMBL" id="CP009248">
    <property type="protein sequence ID" value="APT90655.1"/>
    <property type="molecule type" value="Genomic_DNA"/>
</dbReference>
<dbReference type="InterPro" id="IPR051086">
    <property type="entry name" value="RNase_D-like"/>
</dbReference>
<protein>
    <recommendedName>
        <fullName evidence="2">HRDC domain-containing protein</fullName>
    </recommendedName>
</protein>
<dbReference type="GO" id="GO:0008408">
    <property type="term" value="F:3'-5' exonuclease activity"/>
    <property type="evidence" value="ECO:0007669"/>
    <property type="project" value="InterPro"/>
</dbReference>
<dbReference type="AlphaFoldDB" id="A0A1L7CXR5"/>
<accession>A0A1L7CXR5</accession>
<dbReference type="GO" id="GO:0006139">
    <property type="term" value="P:nucleobase-containing compound metabolic process"/>
    <property type="evidence" value="ECO:0007669"/>
    <property type="project" value="InterPro"/>
</dbReference>
<dbReference type="STRING" id="1437874.CSPHI_05915"/>
<dbReference type="SUPFAM" id="SSF47819">
    <property type="entry name" value="HRDC-like"/>
    <property type="match status" value="1"/>
</dbReference>